<dbReference type="Pfam" id="PF03544">
    <property type="entry name" value="TonB_C"/>
    <property type="match status" value="1"/>
</dbReference>
<reference evidence="6" key="2">
    <citation type="submission" date="2020-09" db="EMBL/GenBank/DDBJ databases">
        <authorList>
            <person name="Sun Q."/>
            <person name="Zhou Y."/>
        </authorList>
    </citation>
    <scope>NUCLEOTIDE SEQUENCE</scope>
    <source>
        <strain evidence="6">CGMCC 1.12921</strain>
    </source>
</reference>
<dbReference type="InterPro" id="IPR037682">
    <property type="entry name" value="TonB_C"/>
</dbReference>
<evidence type="ECO:0000256" key="1">
    <source>
        <dbReference type="ARBA" id="ARBA00004167"/>
    </source>
</evidence>
<keyword evidence="7" id="KW-1185">Reference proteome</keyword>
<comment type="caution">
    <text evidence="6">The sequence shown here is derived from an EMBL/GenBank/DDBJ whole genome shotgun (WGS) entry which is preliminary data.</text>
</comment>
<organism evidence="6 7">
    <name type="scientific">Aquisalinus flavus</name>
    <dbReference type="NCBI Taxonomy" id="1526572"/>
    <lineage>
        <taxon>Bacteria</taxon>
        <taxon>Pseudomonadati</taxon>
        <taxon>Pseudomonadota</taxon>
        <taxon>Alphaproteobacteria</taxon>
        <taxon>Parvularculales</taxon>
        <taxon>Parvularculaceae</taxon>
        <taxon>Aquisalinus</taxon>
    </lineage>
</organism>
<proteinExistence type="predicted"/>
<sequence>MNFLKEIVFTIMLVIQGHLGQPADPATPVSPSEHEEAFAAYENAVHDREFWKALHYAGKAYNRAREADLPAREMARYASAFGNARAETGGLHDARDLFRECAALLAGLKVASAERAYCLLREGELTGIMGETAEGLALIDQAVRVAETGPQSWQARRVAVLARFMDIVIGDDGTEKSEEYQRAQYEKALALLPELEEVLGEGEKHAAYLHALIGRYLYAEGEYSEALDHLVPAYDGIHPHPTMAQFSWMLMQEIKTAAHWRITSRHDDALYVLYDGCATLDRNGMTRVCIERSWYPPIPPDAIAKNQYGFAELSYDIDAQGKPQNVRVLRSWPEDYFGESAAWYLGAWTFKPPVTDEGEVVEVTGLKEFFTFDPERLDDEGI</sequence>
<evidence type="ECO:0000256" key="3">
    <source>
        <dbReference type="ARBA" id="ARBA00022989"/>
    </source>
</evidence>
<dbReference type="EMBL" id="BMGH01000002">
    <property type="protein sequence ID" value="GGD18815.1"/>
    <property type="molecule type" value="Genomic_DNA"/>
</dbReference>
<dbReference type="PROSITE" id="PS52015">
    <property type="entry name" value="TONB_CTD"/>
    <property type="match status" value="1"/>
</dbReference>
<dbReference type="InterPro" id="IPR006260">
    <property type="entry name" value="TonB/TolA_C"/>
</dbReference>
<accession>A0A8J2V3R8</accession>
<dbReference type="Proteomes" id="UP000613582">
    <property type="component" value="Unassembled WGS sequence"/>
</dbReference>
<dbReference type="GO" id="GO:0055085">
    <property type="term" value="P:transmembrane transport"/>
    <property type="evidence" value="ECO:0007669"/>
    <property type="project" value="InterPro"/>
</dbReference>
<name>A0A8J2V3R8_9PROT</name>
<keyword evidence="2" id="KW-0812">Transmembrane</keyword>
<evidence type="ECO:0000313" key="7">
    <source>
        <dbReference type="Proteomes" id="UP000613582"/>
    </source>
</evidence>
<dbReference type="InterPro" id="IPR011990">
    <property type="entry name" value="TPR-like_helical_dom_sf"/>
</dbReference>
<dbReference type="SUPFAM" id="SSF74653">
    <property type="entry name" value="TolA/TonB C-terminal domain"/>
    <property type="match status" value="1"/>
</dbReference>
<dbReference type="Gene3D" id="1.25.40.10">
    <property type="entry name" value="Tetratricopeptide repeat domain"/>
    <property type="match status" value="1"/>
</dbReference>
<evidence type="ECO:0000256" key="2">
    <source>
        <dbReference type="ARBA" id="ARBA00022692"/>
    </source>
</evidence>
<comment type="subcellular location">
    <subcellularLocation>
        <location evidence="1">Membrane</location>
        <topology evidence="1">Single-pass membrane protein</topology>
    </subcellularLocation>
</comment>
<evidence type="ECO:0000313" key="6">
    <source>
        <dbReference type="EMBL" id="GGD18815.1"/>
    </source>
</evidence>
<dbReference type="AlphaFoldDB" id="A0A8J2V3R8"/>
<gene>
    <name evidence="6" type="ORF">GCM10011342_29420</name>
</gene>
<dbReference type="NCBIfam" id="TIGR01352">
    <property type="entry name" value="tonB_Cterm"/>
    <property type="match status" value="1"/>
</dbReference>
<evidence type="ECO:0000256" key="4">
    <source>
        <dbReference type="ARBA" id="ARBA00023136"/>
    </source>
</evidence>
<reference evidence="6" key="1">
    <citation type="journal article" date="2014" name="Int. J. Syst. Evol. Microbiol.">
        <title>Complete genome sequence of Corynebacterium casei LMG S-19264T (=DSM 44701T), isolated from a smear-ripened cheese.</title>
        <authorList>
            <consortium name="US DOE Joint Genome Institute (JGI-PGF)"/>
            <person name="Walter F."/>
            <person name="Albersmeier A."/>
            <person name="Kalinowski J."/>
            <person name="Ruckert C."/>
        </authorList>
    </citation>
    <scope>NUCLEOTIDE SEQUENCE</scope>
    <source>
        <strain evidence="6">CGMCC 1.12921</strain>
    </source>
</reference>
<dbReference type="Gene3D" id="3.30.2420.10">
    <property type="entry name" value="TonB"/>
    <property type="match status" value="1"/>
</dbReference>
<feature type="domain" description="TonB C-terminal" evidence="5">
    <location>
        <begin position="283"/>
        <end position="378"/>
    </location>
</feature>
<keyword evidence="3" id="KW-1133">Transmembrane helix</keyword>
<protein>
    <recommendedName>
        <fullName evidence="5">TonB C-terminal domain-containing protein</fullName>
    </recommendedName>
</protein>
<dbReference type="GO" id="GO:0016020">
    <property type="term" value="C:membrane"/>
    <property type="evidence" value="ECO:0007669"/>
    <property type="project" value="UniProtKB-SubCell"/>
</dbReference>
<keyword evidence="4" id="KW-0472">Membrane</keyword>
<dbReference type="RefSeq" id="WP_188160637.1">
    <property type="nucleotide sequence ID" value="NZ_BMGH01000002.1"/>
</dbReference>
<evidence type="ECO:0000259" key="5">
    <source>
        <dbReference type="PROSITE" id="PS52015"/>
    </source>
</evidence>